<accession>A0A8D8KN35</accession>
<dbReference type="EMBL" id="HBUE01331788">
    <property type="protein sequence ID" value="CAG6593700.1"/>
    <property type="molecule type" value="Transcribed_RNA"/>
</dbReference>
<dbReference type="AlphaFoldDB" id="A0A8D8KN35"/>
<dbReference type="EMBL" id="HBUE01225072">
    <property type="protein sequence ID" value="CAG6541627.1"/>
    <property type="molecule type" value="Transcribed_RNA"/>
</dbReference>
<name>A0A8D8KN35_CULPI</name>
<protein>
    <submittedName>
        <fullName evidence="1">(northern house mosquito) hypothetical protein</fullName>
    </submittedName>
</protein>
<evidence type="ECO:0000313" key="1">
    <source>
        <dbReference type="EMBL" id="CAG6593700.1"/>
    </source>
</evidence>
<sequence>MLGAWWGAELATIQNHYVFVYVAHFNKWRRAHNKRTEVETRLVKSVFVFKLSWLLLPLENHGENRKSRKICLISAVFNSLIFKSFSQPALLHRKSSQKKK</sequence>
<reference evidence="1" key="1">
    <citation type="submission" date="2021-05" db="EMBL/GenBank/DDBJ databases">
        <authorList>
            <person name="Alioto T."/>
            <person name="Alioto T."/>
            <person name="Gomez Garrido J."/>
        </authorList>
    </citation>
    <scope>NUCLEOTIDE SEQUENCE</scope>
</reference>
<proteinExistence type="predicted"/>
<organism evidence="1">
    <name type="scientific">Culex pipiens</name>
    <name type="common">House mosquito</name>
    <dbReference type="NCBI Taxonomy" id="7175"/>
    <lineage>
        <taxon>Eukaryota</taxon>
        <taxon>Metazoa</taxon>
        <taxon>Ecdysozoa</taxon>
        <taxon>Arthropoda</taxon>
        <taxon>Hexapoda</taxon>
        <taxon>Insecta</taxon>
        <taxon>Pterygota</taxon>
        <taxon>Neoptera</taxon>
        <taxon>Endopterygota</taxon>
        <taxon>Diptera</taxon>
        <taxon>Nematocera</taxon>
        <taxon>Culicoidea</taxon>
        <taxon>Culicidae</taxon>
        <taxon>Culicinae</taxon>
        <taxon>Culicini</taxon>
        <taxon>Culex</taxon>
        <taxon>Culex</taxon>
    </lineage>
</organism>